<evidence type="ECO:0000256" key="1">
    <source>
        <dbReference type="SAM" id="Phobius"/>
    </source>
</evidence>
<proteinExistence type="predicted"/>
<keyword evidence="1" id="KW-0812">Transmembrane</keyword>
<sequence length="171" mass="19479">MKSIIPIVKRNSFIFQITSMELCEKSLSTVLKLRKPCHWSPESVRPTRQINSDRAKVLSETKYILDKLTVEGVDQDIVLLRLFFSACLALNGLYIAVFEGSARFPTSDFFKLVKLMFKFKMAAIGICELRKIQMLSNSLAETDGNDFTSWKRPGCFLPATSKSKLRLLPYT</sequence>
<feature type="transmembrane region" description="Helical" evidence="1">
    <location>
        <begin position="78"/>
        <end position="97"/>
    </location>
</feature>
<keyword evidence="1" id="KW-0472">Membrane</keyword>
<keyword evidence="1" id="KW-1133">Transmembrane helix</keyword>
<dbReference type="AlphaFoldDB" id="A0A1X0RZU9"/>
<gene>
    <name evidence="2" type="ORF">BCV71DRAFT_235688</name>
</gene>
<evidence type="ECO:0000313" key="2">
    <source>
        <dbReference type="EMBL" id="ORE17562.1"/>
    </source>
</evidence>
<dbReference type="Proteomes" id="UP000242381">
    <property type="component" value="Unassembled WGS sequence"/>
</dbReference>
<name>A0A1X0RZU9_RHIZD</name>
<dbReference type="EMBL" id="KV921352">
    <property type="protein sequence ID" value="ORE17562.1"/>
    <property type="molecule type" value="Genomic_DNA"/>
</dbReference>
<protein>
    <submittedName>
        <fullName evidence="2">Uncharacterized protein</fullName>
    </submittedName>
</protein>
<evidence type="ECO:0000313" key="3">
    <source>
        <dbReference type="Proteomes" id="UP000242381"/>
    </source>
</evidence>
<accession>A0A1X0RZU9</accession>
<reference evidence="2 3" key="1">
    <citation type="journal article" date="2016" name="Proc. Natl. Acad. Sci. U.S.A.">
        <title>Lipid metabolic changes in an early divergent fungus govern the establishment of a mutualistic symbiosis with endobacteria.</title>
        <authorList>
            <person name="Lastovetsky O.A."/>
            <person name="Gaspar M.L."/>
            <person name="Mondo S.J."/>
            <person name="LaButti K.M."/>
            <person name="Sandor L."/>
            <person name="Grigoriev I.V."/>
            <person name="Henry S.A."/>
            <person name="Pawlowska T.E."/>
        </authorList>
    </citation>
    <scope>NUCLEOTIDE SEQUENCE [LARGE SCALE GENOMIC DNA]</scope>
    <source>
        <strain evidence="2 3">ATCC 11559</strain>
    </source>
</reference>
<organism evidence="2 3">
    <name type="scientific">Rhizopus microsporus</name>
    <dbReference type="NCBI Taxonomy" id="58291"/>
    <lineage>
        <taxon>Eukaryota</taxon>
        <taxon>Fungi</taxon>
        <taxon>Fungi incertae sedis</taxon>
        <taxon>Mucoromycota</taxon>
        <taxon>Mucoromycotina</taxon>
        <taxon>Mucoromycetes</taxon>
        <taxon>Mucorales</taxon>
        <taxon>Mucorineae</taxon>
        <taxon>Rhizopodaceae</taxon>
        <taxon>Rhizopus</taxon>
    </lineage>
</organism>